<feature type="region of interest" description="Disordered" evidence="1">
    <location>
        <begin position="334"/>
        <end position="357"/>
    </location>
</feature>
<evidence type="ECO:0000256" key="1">
    <source>
        <dbReference type="SAM" id="MobiDB-lite"/>
    </source>
</evidence>
<protein>
    <submittedName>
        <fullName evidence="2">Uncharacterized protein</fullName>
    </submittedName>
</protein>
<sequence length="357" mass="41130">MNPILPKHWQEPHVVACLLRESIYADGQADPDELGYLKGFGMYISADSITVTDVYDDVDTFMASVAKSDEPKYLDIMKAARDYIAENYDNDQKNMLITGMMNIVSLDDIIKYKEFVYLRWCMDGWFDYQIEEFIDDLKKRASKIEFPDTTKIEDPESWTIIHDIGVFYTYFGNLADGGIKNPEKEYINLTLPKWNFRIRDLDYGFDNGNPTDIGETLDCIFNEMYDESDPNPPMIRVNVSHKNLVDYFNNNHIQKDNIGTFLHTLFHLSIYDGIISRGQAHQLTYYCSQWSSMCPKAATLIDLLKIALQGQQLRKELIADGIPPEMLPPCKIDPETGKMEFNPEIFPDGDPLGEQEE</sequence>
<name>A0A382DRC5_9ZZZZ</name>
<organism evidence="2">
    <name type="scientific">marine metagenome</name>
    <dbReference type="NCBI Taxonomy" id="408172"/>
    <lineage>
        <taxon>unclassified sequences</taxon>
        <taxon>metagenomes</taxon>
        <taxon>ecological metagenomes</taxon>
    </lineage>
</organism>
<proteinExistence type="predicted"/>
<dbReference type="EMBL" id="UINC01040386">
    <property type="protein sequence ID" value="SVB40183.1"/>
    <property type="molecule type" value="Genomic_DNA"/>
</dbReference>
<evidence type="ECO:0000313" key="2">
    <source>
        <dbReference type="EMBL" id="SVB40183.1"/>
    </source>
</evidence>
<accession>A0A382DRC5</accession>
<dbReference type="AlphaFoldDB" id="A0A382DRC5"/>
<gene>
    <name evidence="2" type="ORF">METZ01_LOCUS193037</name>
</gene>
<reference evidence="2" key="1">
    <citation type="submission" date="2018-05" db="EMBL/GenBank/DDBJ databases">
        <authorList>
            <person name="Lanie J.A."/>
            <person name="Ng W.-L."/>
            <person name="Kazmierczak K.M."/>
            <person name="Andrzejewski T.M."/>
            <person name="Davidsen T.M."/>
            <person name="Wayne K.J."/>
            <person name="Tettelin H."/>
            <person name="Glass J.I."/>
            <person name="Rusch D."/>
            <person name="Podicherti R."/>
            <person name="Tsui H.-C.T."/>
            <person name="Winkler M.E."/>
        </authorList>
    </citation>
    <scope>NUCLEOTIDE SEQUENCE</scope>
</reference>